<comment type="subcellular location">
    <subcellularLocation>
        <location evidence="1">Cell membrane</location>
        <topology evidence="1">Multi-pass membrane protein</topology>
    </subcellularLocation>
</comment>
<keyword evidence="4 7" id="KW-0812">Transmembrane</keyword>
<evidence type="ECO:0000259" key="10">
    <source>
        <dbReference type="Pfam" id="PF21088"/>
    </source>
</evidence>
<evidence type="ECO:0000256" key="3">
    <source>
        <dbReference type="ARBA" id="ARBA00022475"/>
    </source>
</evidence>
<dbReference type="SUPFAM" id="SSF82689">
    <property type="entry name" value="Mechanosensitive channel protein MscS (YggB), C-terminal domain"/>
    <property type="match status" value="1"/>
</dbReference>
<dbReference type="SUPFAM" id="SSF50182">
    <property type="entry name" value="Sm-like ribonucleoproteins"/>
    <property type="match status" value="1"/>
</dbReference>
<evidence type="ECO:0000259" key="8">
    <source>
        <dbReference type="Pfam" id="PF00924"/>
    </source>
</evidence>
<feature type="transmembrane region" description="Helical" evidence="7">
    <location>
        <begin position="133"/>
        <end position="156"/>
    </location>
</feature>
<evidence type="ECO:0000256" key="1">
    <source>
        <dbReference type="ARBA" id="ARBA00004651"/>
    </source>
</evidence>
<evidence type="ECO:0000256" key="2">
    <source>
        <dbReference type="ARBA" id="ARBA00008017"/>
    </source>
</evidence>
<evidence type="ECO:0000256" key="5">
    <source>
        <dbReference type="ARBA" id="ARBA00022989"/>
    </source>
</evidence>
<dbReference type="InterPro" id="IPR006685">
    <property type="entry name" value="MscS_channel_2nd"/>
</dbReference>
<dbReference type="InterPro" id="IPR010920">
    <property type="entry name" value="LSM_dom_sf"/>
</dbReference>
<feature type="transmembrane region" description="Helical" evidence="7">
    <location>
        <begin position="168"/>
        <end position="188"/>
    </location>
</feature>
<dbReference type="Proteomes" id="UP001169069">
    <property type="component" value="Unassembled WGS sequence"/>
</dbReference>
<evidence type="ECO:0000256" key="4">
    <source>
        <dbReference type="ARBA" id="ARBA00022692"/>
    </source>
</evidence>
<evidence type="ECO:0000313" key="12">
    <source>
        <dbReference type="Proteomes" id="UP001169069"/>
    </source>
</evidence>
<sequence length="392" mass="43664">MPVNENIENNATIVLNVIDGLDLGVPTEVQKFLAPVYETFPSLSNTIWGIPYANLIAAIVVFFFFLLLRRFFSSVIVVFLQKLAKKTSTYYDDKIISALKGPLGFIFVLIGLHLFFALIFKETETIKHILETLVIYAIFWAILSITEAMRGVVYDITGKFNKDLSKEMGNFILAIIKILIAGVGLGAMLQVWGINVTALVASLGIGGLAFALAAKDTIANLFGSFSLLADRTIRIGEWIVVNNVEGVVEDIGMRTTKIRSFGKSVITVPNHVIANNPIENFSRRGIRRIKMTIGLTYSTTTVQITNIVNDIKTMLQTHEGISHNDTLLVNFESFGDSSLNIFVYTFTNTANWEHYLQIREDINLKIMKIIESHGSSFAFPSQSIYVESMPQT</sequence>
<dbReference type="Pfam" id="PF21082">
    <property type="entry name" value="MS_channel_3rd"/>
    <property type="match status" value="1"/>
</dbReference>
<name>A0ABT7QY45_9BACT</name>
<dbReference type="Gene3D" id="3.30.70.100">
    <property type="match status" value="1"/>
</dbReference>
<feature type="domain" description="Mechanosensitive ion channel MscS C-terminal" evidence="9">
    <location>
        <begin position="289"/>
        <end position="377"/>
    </location>
</feature>
<keyword evidence="12" id="KW-1185">Reference proteome</keyword>
<dbReference type="InterPro" id="IPR023408">
    <property type="entry name" value="MscS_beta-dom_sf"/>
</dbReference>
<evidence type="ECO:0000256" key="7">
    <source>
        <dbReference type="SAM" id="Phobius"/>
    </source>
</evidence>
<dbReference type="PANTHER" id="PTHR43634:SF2">
    <property type="entry name" value="LOW CONDUCTANCE MECHANOSENSITIVE CHANNEL YNAI"/>
    <property type="match status" value="1"/>
</dbReference>
<accession>A0ABT7QY45</accession>
<evidence type="ECO:0000313" key="11">
    <source>
        <dbReference type="EMBL" id="MDM5271251.1"/>
    </source>
</evidence>
<feature type="domain" description="Mechanosensitive ion channel MscS" evidence="8">
    <location>
        <begin position="216"/>
        <end position="283"/>
    </location>
</feature>
<keyword evidence="3" id="KW-1003">Cell membrane</keyword>
<organism evidence="11 12">
    <name type="scientific">Sulfurovum zhangzhouensis</name>
    <dbReference type="NCBI Taxonomy" id="3019067"/>
    <lineage>
        <taxon>Bacteria</taxon>
        <taxon>Pseudomonadati</taxon>
        <taxon>Campylobacterota</taxon>
        <taxon>Epsilonproteobacteria</taxon>
        <taxon>Campylobacterales</taxon>
        <taxon>Sulfurovaceae</taxon>
        <taxon>Sulfurovum</taxon>
    </lineage>
</organism>
<dbReference type="InterPro" id="IPR049142">
    <property type="entry name" value="MS_channel_1st"/>
</dbReference>
<reference evidence="11" key="1">
    <citation type="submission" date="2023-01" db="EMBL/GenBank/DDBJ databases">
        <title>Sulfurovum sp. zt1-1 genome assembly.</title>
        <authorList>
            <person name="Wang J."/>
        </authorList>
    </citation>
    <scope>NUCLEOTIDE SEQUENCE</scope>
    <source>
        <strain evidence="11">Zt1-1</strain>
    </source>
</reference>
<feature type="transmembrane region" description="Helical" evidence="7">
    <location>
        <begin position="52"/>
        <end position="80"/>
    </location>
</feature>
<dbReference type="RefSeq" id="WP_289412592.1">
    <property type="nucleotide sequence ID" value="NZ_JAQIBD010000001.1"/>
</dbReference>
<protein>
    <submittedName>
        <fullName evidence="11">Mechanosensitive ion channel family protein</fullName>
    </submittedName>
</protein>
<dbReference type="Gene3D" id="1.10.287.1260">
    <property type="match status" value="1"/>
</dbReference>
<comment type="caution">
    <text evidence="11">The sequence shown here is derived from an EMBL/GenBank/DDBJ whole genome shotgun (WGS) entry which is preliminary data.</text>
</comment>
<evidence type="ECO:0000259" key="9">
    <source>
        <dbReference type="Pfam" id="PF21082"/>
    </source>
</evidence>
<dbReference type="PANTHER" id="PTHR43634">
    <property type="entry name" value="OW CONDUCTANCE MECHANOSENSITIVE CHANNEL"/>
    <property type="match status" value="1"/>
</dbReference>
<feature type="transmembrane region" description="Helical" evidence="7">
    <location>
        <begin position="194"/>
        <end position="214"/>
    </location>
</feature>
<dbReference type="Pfam" id="PF00924">
    <property type="entry name" value="MS_channel_2nd"/>
    <property type="match status" value="1"/>
</dbReference>
<gene>
    <name evidence="11" type="ORF">PGH07_03595</name>
</gene>
<dbReference type="EMBL" id="JAQIBD010000001">
    <property type="protein sequence ID" value="MDM5271251.1"/>
    <property type="molecule type" value="Genomic_DNA"/>
</dbReference>
<dbReference type="InterPro" id="IPR011014">
    <property type="entry name" value="MscS_channel_TM-2"/>
</dbReference>
<dbReference type="Gene3D" id="2.30.30.60">
    <property type="match status" value="1"/>
</dbReference>
<evidence type="ECO:0000256" key="6">
    <source>
        <dbReference type="ARBA" id="ARBA00023136"/>
    </source>
</evidence>
<dbReference type="InterPro" id="IPR011066">
    <property type="entry name" value="MscS_channel_C_sf"/>
</dbReference>
<proteinExistence type="inferred from homology"/>
<keyword evidence="5 7" id="KW-1133">Transmembrane helix</keyword>
<dbReference type="SUPFAM" id="SSF82861">
    <property type="entry name" value="Mechanosensitive channel protein MscS (YggB), transmembrane region"/>
    <property type="match status" value="1"/>
</dbReference>
<dbReference type="InterPro" id="IPR045042">
    <property type="entry name" value="YnaI-like"/>
</dbReference>
<dbReference type="Pfam" id="PF21088">
    <property type="entry name" value="MS_channel_1st"/>
    <property type="match status" value="1"/>
</dbReference>
<feature type="domain" description="Mechanosensitive ion channel transmembrane helices 2/3" evidence="10">
    <location>
        <begin position="175"/>
        <end position="215"/>
    </location>
</feature>
<dbReference type="InterPro" id="IPR049278">
    <property type="entry name" value="MS_channel_C"/>
</dbReference>
<comment type="similarity">
    <text evidence="2">Belongs to the MscS (TC 1.A.23) family.</text>
</comment>
<keyword evidence="6 7" id="KW-0472">Membrane</keyword>
<feature type="transmembrane region" description="Helical" evidence="7">
    <location>
        <begin position="101"/>
        <end position="121"/>
    </location>
</feature>